<dbReference type="InterPro" id="IPR011059">
    <property type="entry name" value="Metal-dep_hydrolase_composite"/>
</dbReference>
<dbReference type="GO" id="GO:0006209">
    <property type="term" value="P:cytosine catabolic process"/>
    <property type="evidence" value="ECO:0007669"/>
    <property type="project" value="TreeGrafter"/>
</dbReference>
<dbReference type="InterPro" id="IPR013108">
    <property type="entry name" value="Amidohydro_3"/>
</dbReference>
<feature type="domain" description="Amidohydrolase 3" evidence="1">
    <location>
        <begin position="188"/>
        <end position="361"/>
    </location>
</feature>
<dbReference type="InterPro" id="IPR032466">
    <property type="entry name" value="Metal_Hydrolase"/>
</dbReference>
<dbReference type="Gene3D" id="3.20.20.140">
    <property type="entry name" value="Metal-dependent hydrolases"/>
    <property type="match status" value="1"/>
</dbReference>
<evidence type="ECO:0000313" key="3">
    <source>
        <dbReference type="Proteomes" id="UP000244880"/>
    </source>
</evidence>
<keyword evidence="3" id="KW-1185">Reference proteome</keyword>
<dbReference type="InterPro" id="IPR052349">
    <property type="entry name" value="Metallo-hydrolase_Enzymes"/>
</dbReference>
<name>A0A2R8BA79_9RHOB</name>
<dbReference type="PANTHER" id="PTHR32027:SF0">
    <property type="entry name" value="CYTOSINE DEAMINASE"/>
    <property type="match status" value="1"/>
</dbReference>
<reference evidence="2 3" key="1">
    <citation type="submission" date="2018-03" db="EMBL/GenBank/DDBJ databases">
        <authorList>
            <person name="Keele B.F."/>
        </authorList>
    </citation>
    <scope>NUCLEOTIDE SEQUENCE [LARGE SCALE GENOMIC DNA]</scope>
    <source>
        <strain evidence="2 3">CECT 8599</strain>
    </source>
</reference>
<dbReference type="PANTHER" id="PTHR32027">
    <property type="entry name" value="CYTOSINE DEAMINASE"/>
    <property type="match status" value="1"/>
</dbReference>
<evidence type="ECO:0000313" key="2">
    <source>
        <dbReference type="EMBL" id="SPH19959.1"/>
    </source>
</evidence>
<dbReference type="EC" id="3.5.4.11" evidence="2"/>
<dbReference type="RefSeq" id="WP_108827237.1">
    <property type="nucleotide sequence ID" value="NZ_OMOR01000001.1"/>
</dbReference>
<sequence length="405" mass="42905">MVARIVCDVVVPKSMIAHPARFGGTDTGACLRGDLHIESSGRVHLQNSAFSATPRMVLPALAEAHCHLDKCHSIFRMDNVGGDLLEAIERQRQDKANWTADDLAARASRGLAEAQDAGCAALRTHIDWGDTAEPPLAWTVINDLGLQSPMDVHCAALTGVTEMADESYCTAVARAVAQSNGALGAFIHGQPEIAKALTNMFDAATRFGLPLDFHVDESLEDLNGVETVADAAIACNFEGPILCGHAVSLIRKTPADLSRIVDKLQKAGITICALPTTNLYLQGRIAGTPKDRGLTCLQELRDAGVAISVASDNVGDAFCPLGQHNPMAALNLAALSAHLDPPFEDWLALITTNASRAMGLDPLYVDSAPLSKLRISDAESTADLVAGRAPLLPLANAFLEFQPPK</sequence>
<gene>
    <name evidence="2" type="primary">codAch2</name>
    <name evidence="2" type="ORF">ASD8599_00700</name>
</gene>
<protein>
    <submittedName>
        <fullName evidence="2">Pterin deaminase</fullName>
        <ecNumber evidence="2">3.5.4.11</ecNumber>
    </submittedName>
</protein>
<dbReference type="GO" id="GO:0035888">
    <property type="term" value="F:isoguanine deaminase activity"/>
    <property type="evidence" value="ECO:0007669"/>
    <property type="project" value="TreeGrafter"/>
</dbReference>
<dbReference type="AlphaFoldDB" id="A0A2R8BA79"/>
<dbReference type="Gene3D" id="2.30.40.10">
    <property type="entry name" value="Urease, subunit C, domain 1"/>
    <property type="match status" value="1"/>
</dbReference>
<dbReference type="GO" id="GO:0050228">
    <property type="term" value="F:pterin deaminase activity"/>
    <property type="evidence" value="ECO:0007669"/>
    <property type="project" value="UniProtKB-EC"/>
</dbReference>
<dbReference type="Pfam" id="PF07969">
    <property type="entry name" value="Amidohydro_3"/>
    <property type="match status" value="1"/>
</dbReference>
<dbReference type="OrthoDB" id="9815027at2"/>
<dbReference type="SUPFAM" id="SSF51556">
    <property type="entry name" value="Metallo-dependent hydrolases"/>
    <property type="match status" value="1"/>
</dbReference>
<keyword evidence="2" id="KW-0378">Hydrolase</keyword>
<organism evidence="2 3">
    <name type="scientific">Ascidiaceihabitans donghaensis</name>
    <dbReference type="NCBI Taxonomy" id="1510460"/>
    <lineage>
        <taxon>Bacteria</taxon>
        <taxon>Pseudomonadati</taxon>
        <taxon>Pseudomonadota</taxon>
        <taxon>Alphaproteobacteria</taxon>
        <taxon>Rhodobacterales</taxon>
        <taxon>Paracoccaceae</taxon>
        <taxon>Ascidiaceihabitans</taxon>
    </lineage>
</organism>
<proteinExistence type="predicted"/>
<dbReference type="Proteomes" id="UP000244880">
    <property type="component" value="Unassembled WGS sequence"/>
</dbReference>
<dbReference type="GO" id="GO:0004131">
    <property type="term" value="F:cytosine deaminase activity"/>
    <property type="evidence" value="ECO:0007669"/>
    <property type="project" value="TreeGrafter"/>
</dbReference>
<accession>A0A2R8BA79</accession>
<evidence type="ECO:0000259" key="1">
    <source>
        <dbReference type="Pfam" id="PF07969"/>
    </source>
</evidence>
<dbReference type="EMBL" id="OMOR01000001">
    <property type="protein sequence ID" value="SPH19959.1"/>
    <property type="molecule type" value="Genomic_DNA"/>
</dbReference>